<comment type="caution">
    <text evidence="7">Lacks conserved residue(s) required for the propagation of feature annotation.</text>
</comment>
<evidence type="ECO:0000256" key="6">
    <source>
        <dbReference type="ARBA" id="ARBA00023136"/>
    </source>
</evidence>
<dbReference type="AlphaFoldDB" id="A0AAV6WN23"/>
<name>A0AAV6WN23_9LAMI</name>
<comment type="subunit">
    <text evidence="7">Homodimer and heterodimers.</text>
</comment>
<dbReference type="PROSITE" id="PS51257">
    <property type="entry name" value="PROKAR_LIPOPROTEIN"/>
    <property type="match status" value="1"/>
</dbReference>
<keyword evidence="5 7" id="KW-1133">Transmembrane helix</keyword>
<evidence type="ECO:0000259" key="8">
    <source>
        <dbReference type="Pfam" id="PF04535"/>
    </source>
</evidence>
<comment type="caution">
    <text evidence="9">The sequence shown here is derived from an EMBL/GenBank/DDBJ whole genome shotgun (WGS) entry which is preliminary data.</text>
</comment>
<keyword evidence="3 7" id="KW-1003">Cell membrane</keyword>
<feature type="domain" description="Casparian strip membrane protein" evidence="8">
    <location>
        <begin position="7"/>
        <end position="104"/>
    </location>
</feature>
<evidence type="ECO:0000256" key="4">
    <source>
        <dbReference type="ARBA" id="ARBA00022692"/>
    </source>
</evidence>
<protein>
    <recommendedName>
        <fullName evidence="7">CASP-like protein</fullName>
    </recommendedName>
</protein>
<evidence type="ECO:0000256" key="1">
    <source>
        <dbReference type="ARBA" id="ARBA00004651"/>
    </source>
</evidence>
<evidence type="ECO:0000256" key="5">
    <source>
        <dbReference type="ARBA" id="ARBA00022989"/>
    </source>
</evidence>
<dbReference type="Proteomes" id="UP000826271">
    <property type="component" value="Unassembled WGS sequence"/>
</dbReference>
<dbReference type="EMBL" id="WHWC01000012">
    <property type="protein sequence ID" value="KAG8372401.1"/>
    <property type="molecule type" value="Genomic_DNA"/>
</dbReference>
<feature type="transmembrane region" description="Helical" evidence="7">
    <location>
        <begin position="87"/>
        <end position="110"/>
    </location>
</feature>
<gene>
    <name evidence="9" type="ORF">BUALT_Bualt12G0062400</name>
</gene>
<feature type="transmembrane region" description="Helical" evidence="7">
    <location>
        <begin position="47"/>
        <end position="66"/>
    </location>
</feature>
<keyword evidence="6 7" id="KW-0472">Membrane</keyword>
<accession>A0AAV6WN23</accession>
<comment type="subcellular location">
    <subcellularLocation>
        <location evidence="1 7">Cell membrane</location>
        <topology evidence="1 7">Multi-pass membrane protein</topology>
    </subcellularLocation>
</comment>
<feature type="transmembrane region" description="Helical" evidence="7">
    <location>
        <begin position="9"/>
        <end position="27"/>
    </location>
</feature>
<comment type="similarity">
    <text evidence="2 7">Belongs to the Casparian strip membrane proteins (CASP) family.</text>
</comment>
<reference evidence="9" key="1">
    <citation type="submission" date="2019-10" db="EMBL/GenBank/DDBJ databases">
        <authorList>
            <person name="Zhang R."/>
            <person name="Pan Y."/>
            <person name="Wang J."/>
            <person name="Ma R."/>
            <person name="Yu S."/>
        </authorList>
    </citation>
    <scope>NUCLEOTIDE SEQUENCE</scope>
    <source>
        <strain evidence="9">LA-IB0</strain>
        <tissue evidence="9">Leaf</tissue>
    </source>
</reference>
<keyword evidence="10" id="KW-1185">Reference proteome</keyword>
<organism evidence="9 10">
    <name type="scientific">Buddleja alternifolia</name>
    <dbReference type="NCBI Taxonomy" id="168488"/>
    <lineage>
        <taxon>Eukaryota</taxon>
        <taxon>Viridiplantae</taxon>
        <taxon>Streptophyta</taxon>
        <taxon>Embryophyta</taxon>
        <taxon>Tracheophyta</taxon>
        <taxon>Spermatophyta</taxon>
        <taxon>Magnoliopsida</taxon>
        <taxon>eudicotyledons</taxon>
        <taxon>Gunneridae</taxon>
        <taxon>Pentapetalae</taxon>
        <taxon>asterids</taxon>
        <taxon>lamiids</taxon>
        <taxon>Lamiales</taxon>
        <taxon>Scrophulariaceae</taxon>
        <taxon>Buddlejeae</taxon>
        <taxon>Buddleja</taxon>
    </lineage>
</organism>
<evidence type="ECO:0000256" key="7">
    <source>
        <dbReference type="RuleBase" id="RU361233"/>
    </source>
</evidence>
<evidence type="ECO:0000313" key="10">
    <source>
        <dbReference type="Proteomes" id="UP000826271"/>
    </source>
</evidence>
<proteinExistence type="inferred from homology"/>
<evidence type="ECO:0000313" key="9">
    <source>
        <dbReference type="EMBL" id="KAG8372401.1"/>
    </source>
</evidence>
<dbReference type="InterPro" id="IPR006702">
    <property type="entry name" value="CASP_dom"/>
</dbReference>
<dbReference type="GO" id="GO:0005886">
    <property type="term" value="C:plasma membrane"/>
    <property type="evidence" value="ECO:0007669"/>
    <property type="project" value="UniProtKB-SubCell"/>
</dbReference>
<evidence type="ECO:0000256" key="2">
    <source>
        <dbReference type="ARBA" id="ARBA00007651"/>
    </source>
</evidence>
<keyword evidence="4 7" id="KW-0812">Transmembrane</keyword>
<dbReference type="Pfam" id="PF04535">
    <property type="entry name" value="CASP_dom"/>
    <property type="match status" value="1"/>
</dbReference>
<sequence>MDIGKKEAIVRILSIVCLVLTACLVGFDSETKVLFYTFSRRATFRDLNALCVLVWIVSAAAVYNLVQLFNGCILPSFRKDNQTNNSYRYLAWGFYLLDQVITTIYIYIYICIL</sequence>
<evidence type="ECO:0000256" key="3">
    <source>
        <dbReference type="ARBA" id="ARBA00022475"/>
    </source>
</evidence>